<evidence type="ECO:0000259" key="2">
    <source>
        <dbReference type="PROSITE" id="PS50983"/>
    </source>
</evidence>
<dbReference type="PROSITE" id="PS50983">
    <property type="entry name" value="FE_B12_PBP"/>
    <property type="match status" value="1"/>
</dbReference>
<protein>
    <submittedName>
        <fullName evidence="3">Iron complex transport system substrate-binding protein</fullName>
    </submittedName>
</protein>
<gene>
    <name evidence="3" type="ORF">ABIE13_004883</name>
</gene>
<dbReference type="SUPFAM" id="SSF53807">
    <property type="entry name" value="Helical backbone' metal receptor"/>
    <property type="match status" value="1"/>
</dbReference>
<dbReference type="Proteomes" id="UP001549320">
    <property type="component" value="Unassembled WGS sequence"/>
</dbReference>
<feature type="signal peptide" evidence="1">
    <location>
        <begin position="1"/>
        <end position="31"/>
    </location>
</feature>
<reference evidence="3 4" key="1">
    <citation type="submission" date="2024-06" db="EMBL/GenBank/DDBJ databases">
        <title>Sorghum-associated microbial communities from plants grown in Nebraska, USA.</title>
        <authorList>
            <person name="Schachtman D."/>
        </authorList>
    </citation>
    <scope>NUCLEOTIDE SEQUENCE [LARGE SCALE GENOMIC DNA]</scope>
    <source>
        <strain evidence="3 4">2709</strain>
    </source>
</reference>
<organism evidence="3 4">
    <name type="scientific">Ottowia thiooxydans</name>
    <dbReference type="NCBI Taxonomy" id="219182"/>
    <lineage>
        <taxon>Bacteria</taxon>
        <taxon>Pseudomonadati</taxon>
        <taxon>Pseudomonadota</taxon>
        <taxon>Betaproteobacteria</taxon>
        <taxon>Burkholderiales</taxon>
        <taxon>Comamonadaceae</taxon>
        <taxon>Ottowia</taxon>
    </lineage>
</organism>
<dbReference type="RefSeq" id="WP_354448132.1">
    <property type="nucleotide sequence ID" value="NZ_JBEPSH010000011.1"/>
</dbReference>
<dbReference type="Gene3D" id="3.40.50.1980">
    <property type="entry name" value="Nitrogenase molybdenum iron protein domain"/>
    <property type="match status" value="2"/>
</dbReference>
<dbReference type="EMBL" id="JBEPSH010000011">
    <property type="protein sequence ID" value="MET4579746.1"/>
    <property type="molecule type" value="Genomic_DNA"/>
</dbReference>
<feature type="domain" description="Fe/B12 periplasmic-binding" evidence="2">
    <location>
        <begin position="75"/>
        <end position="333"/>
    </location>
</feature>
<keyword evidence="1" id="KW-0732">Signal</keyword>
<keyword evidence="4" id="KW-1185">Reference proteome</keyword>
<proteinExistence type="predicted"/>
<dbReference type="InterPro" id="IPR050902">
    <property type="entry name" value="ABC_Transporter_SBP"/>
</dbReference>
<evidence type="ECO:0000313" key="4">
    <source>
        <dbReference type="Proteomes" id="UP001549320"/>
    </source>
</evidence>
<evidence type="ECO:0000313" key="3">
    <source>
        <dbReference type="EMBL" id="MET4579746.1"/>
    </source>
</evidence>
<dbReference type="InterPro" id="IPR002491">
    <property type="entry name" value="ABC_transptr_periplasmic_BD"/>
</dbReference>
<dbReference type="Pfam" id="PF01497">
    <property type="entry name" value="Peripla_BP_2"/>
    <property type="match status" value="1"/>
</dbReference>
<feature type="chain" id="PRO_5046908025" evidence="1">
    <location>
        <begin position="32"/>
        <end position="333"/>
    </location>
</feature>
<evidence type="ECO:0000256" key="1">
    <source>
        <dbReference type="SAM" id="SignalP"/>
    </source>
</evidence>
<accession>A0ABV2QFD0</accession>
<dbReference type="PANTHER" id="PTHR30535">
    <property type="entry name" value="VITAMIN B12-BINDING PROTEIN"/>
    <property type="match status" value="1"/>
</dbReference>
<comment type="caution">
    <text evidence="3">The sequence shown here is derived from an EMBL/GenBank/DDBJ whole genome shotgun (WGS) entry which is preliminary data.</text>
</comment>
<dbReference type="PANTHER" id="PTHR30535:SF4">
    <property type="entry name" value="HEMIN-BINDING PERIPLASMIC PROTEIN HMUT"/>
    <property type="match status" value="1"/>
</dbReference>
<sequence>MSKEKCLAALTGVCATLALSVALSFPVPTHAQALPAGWLAVGQPHSLKVSSATPKLPTSVTSDDGATVRITDASRVIVGGDDVIGIMEALGLGSRVFAAPESSVTLAGRKASHHFLFNRTTGAEGVLSLDGTLFVGNSLRRHAKLSETLRKTGLPSVVIDDLQPAPQKIRKTAAAFGLKTEGENLARELERQYKQAEAIAGQLPRRTRVLHISATGGGGRPTVGGKDTAAAQLIRLAGGINVGDDAKAGDYTALSNEGMVAAAPEIVLLTRSDLELFGGEAGIWRAYPALKQTPAGQNNRIWVMPDEQLKIVGVHSGAGALALASALKGLTSK</sequence>
<name>A0ABV2QFD0_9BURK</name>